<keyword evidence="5 9" id="KW-0456">Lyase</keyword>
<organism evidence="9">
    <name type="scientific">Boseongicola sp. SB0664_bin_43</name>
    <dbReference type="NCBI Taxonomy" id="2604844"/>
    <lineage>
        <taxon>Bacteria</taxon>
        <taxon>Pseudomonadati</taxon>
        <taxon>Pseudomonadota</taxon>
        <taxon>Alphaproteobacteria</taxon>
        <taxon>Rhodobacterales</taxon>
        <taxon>Paracoccaceae</taxon>
        <taxon>Boseongicola</taxon>
    </lineage>
</organism>
<feature type="region of interest" description="Disordered" evidence="7">
    <location>
        <begin position="1"/>
        <end position="29"/>
    </location>
</feature>
<accession>A0A6B0Y216</accession>
<dbReference type="InterPro" id="IPR001597">
    <property type="entry name" value="ArAA_b-elim_lyase/Thr_aldolase"/>
</dbReference>
<dbReference type="Gene3D" id="3.90.1150.10">
    <property type="entry name" value="Aspartate Aminotransferase, domain 1"/>
    <property type="match status" value="1"/>
</dbReference>
<comment type="cofactor">
    <cofactor evidence="1">
        <name>pyridoxal 5'-phosphate</name>
        <dbReference type="ChEBI" id="CHEBI:597326"/>
    </cofactor>
</comment>
<dbReference type="GO" id="GO:0005829">
    <property type="term" value="C:cytosol"/>
    <property type="evidence" value="ECO:0007669"/>
    <property type="project" value="TreeGrafter"/>
</dbReference>
<feature type="domain" description="Aromatic amino acid beta-eliminating lyase/threonine aldolase" evidence="8">
    <location>
        <begin position="19"/>
        <end position="297"/>
    </location>
</feature>
<evidence type="ECO:0000256" key="4">
    <source>
        <dbReference type="ARBA" id="ARBA00022898"/>
    </source>
</evidence>
<evidence type="ECO:0000256" key="2">
    <source>
        <dbReference type="ARBA" id="ARBA00006966"/>
    </source>
</evidence>
<dbReference type="NCBIfam" id="NF041359">
    <property type="entry name" value="GntG_guanitoxin"/>
    <property type="match status" value="1"/>
</dbReference>
<dbReference type="PANTHER" id="PTHR48097:SF9">
    <property type="entry name" value="L-THREONINE ALDOLASE"/>
    <property type="match status" value="1"/>
</dbReference>
<dbReference type="AlphaFoldDB" id="A0A6B0Y216"/>
<dbReference type="PANTHER" id="PTHR48097">
    <property type="entry name" value="L-THREONINE ALDOLASE-RELATED"/>
    <property type="match status" value="1"/>
</dbReference>
<comment type="caution">
    <text evidence="9">The sequence shown here is derived from an EMBL/GenBank/DDBJ whole genome shotgun (WGS) entry which is preliminary data.</text>
</comment>
<dbReference type="InterPro" id="IPR015422">
    <property type="entry name" value="PyrdxlP-dep_Trfase_small"/>
</dbReference>
<evidence type="ECO:0000256" key="3">
    <source>
        <dbReference type="ARBA" id="ARBA00011881"/>
    </source>
</evidence>
<dbReference type="EC" id="4.1.2.48" evidence="9"/>
<dbReference type="GO" id="GO:0006567">
    <property type="term" value="P:L-threonine catabolic process"/>
    <property type="evidence" value="ECO:0007669"/>
    <property type="project" value="TreeGrafter"/>
</dbReference>
<dbReference type="FunFam" id="3.40.640.10:FF:000030">
    <property type="entry name" value="Low-specificity L-threonine aldolase"/>
    <property type="match status" value="1"/>
</dbReference>
<comment type="similarity">
    <text evidence="2">Belongs to the threonine aldolase family.</text>
</comment>
<dbReference type="NCBIfam" id="NF007825">
    <property type="entry name" value="PRK10534.1"/>
    <property type="match status" value="1"/>
</dbReference>
<dbReference type="InterPro" id="IPR015424">
    <property type="entry name" value="PyrdxlP-dep_Trfase"/>
</dbReference>
<keyword evidence="4" id="KW-0663">Pyridoxal phosphate</keyword>
<feature type="compositionally biased region" description="Basic and acidic residues" evidence="7">
    <location>
        <begin position="18"/>
        <end position="29"/>
    </location>
</feature>
<dbReference type="Pfam" id="PF01212">
    <property type="entry name" value="Beta_elim_lyase"/>
    <property type="match status" value="1"/>
</dbReference>
<dbReference type="Gene3D" id="3.40.640.10">
    <property type="entry name" value="Type I PLP-dependent aspartate aminotransferase-like (Major domain)"/>
    <property type="match status" value="1"/>
</dbReference>
<dbReference type="GO" id="GO:0006545">
    <property type="term" value="P:glycine biosynthetic process"/>
    <property type="evidence" value="ECO:0007669"/>
    <property type="project" value="TreeGrafter"/>
</dbReference>
<evidence type="ECO:0000256" key="1">
    <source>
        <dbReference type="ARBA" id="ARBA00001933"/>
    </source>
</evidence>
<feature type="modified residue" description="N6-(pyridoxal phosphate)lysine" evidence="6">
    <location>
        <position position="213"/>
    </location>
</feature>
<dbReference type="GO" id="GO:0008732">
    <property type="term" value="F:L-allo-threonine aldolase activity"/>
    <property type="evidence" value="ECO:0007669"/>
    <property type="project" value="TreeGrafter"/>
</dbReference>
<dbReference type="SUPFAM" id="SSF53383">
    <property type="entry name" value="PLP-dependent transferases"/>
    <property type="match status" value="1"/>
</dbReference>
<sequence>MSDHSGSPRVANSNAPRLDLRSDTVTRPDEGMRRAMYEAELGDDVYGEDPSVNRLEESVAERLGKDAALFVSSGTMGNLTSLLAHCGRGEEVIVGRGYHVAAYEAAGSSVLGGIAICTIPVDADGGLSPGRITAHVKPDDSHMPVSRLVGLENTHNGKAVSLDRLAACSDAARSAGLSVHLDGARLFNAVTALSCAEQDLSDLVDTVSLCLSKGLGAPAGSVLTGPSDLIERARRYRKMLGGGMRQSGVLASAGLYALEHNVQRLAEDHLRAARLAAVLEEIGAGAVEQATNMVFLTPRDELNDAYRAHMAGCGVVVGGGSTGPIRMVLHRDIDEPGIEGILAGIRDFFRH</sequence>
<evidence type="ECO:0000256" key="7">
    <source>
        <dbReference type="SAM" id="MobiDB-lite"/>
    </source>
</evidence>
<evidence type="ECO:0000259" key="8">
    <source>
        <dbReference type="Pfam" id="PF01212"/>
    </source>
</evidence>
<evidence type="ECO:0000256" key="6">
    <source>
        <dbReference type="PIRSR" id="PIRSR017617-1"/>
    </source>
</evidence>
<dbReference type="InterPro" id="IPR023603">
    <property type="entry name" value="Low_specificity_L-TA-like"/>
</dbReference>
<comment type="subunit">
    <text evidence="3">Homotetramer.</text>
</comment>
<dbReference type="InterPro" id="IPR015421">
    <property type="entry name" value="PyrdxlP-dep_Trfase_major"/>
</dbReference>
<name>A0A6B0Y216_9RHOB</name>
<gene>
    <name evidence="9" type="primary">ltaE</name>
    <name evidence="9" type="ORF">F4Y60_03465</name>
</gene>
<reference evidence="9" key="1">
    <citation type="submission" date="2019-09" db="EMBL/GenBank/DDBJ databases">
        <title>Characterisation of the sponge microbiome using genome-centric metagenomics.</title>
        <authorList>
            <person name="Engelberts J.P."/>
            <person name="Robbins S.J."/>
            <person name="De Goeij J.M."/>
            <person name="Aranda M."/>
            <person name="Bell S.C."/>
            <person name="Webster N.S."/>
        </authorList>
    </citation>
    <scope>NUCLEOTIDE SEQUENCE</scope>
    <source>
        <strain evidence="9">SB0664_bin_43</strain>
    </source>
</reference>
<evidence type="ECO:0000256" key="5">
    <source>
        <dbReference type="ARBA" id="ARBA00023239"/>
    </source>
</evidence>
<protein>
    <submittedName>
        <fullName evidence="9">Low-specificity L-threonine aldolase</fullName>
        <ecNumber evidence="9">4.1.2.48</ecNumber>
    </submittedName>
</protein>
<proteinExistence type="inferred from homology"/>
<dbReference type="EMBL" id="VXRY01000135">
    <property type="protein sequence ID" value="MXY33146.1"/>
    <property type="molecule type" value="Genomic_DNA"/>
</dbReference>
<evidence type="ECO:0000313" key="9">
    <source>
        <dbReference type="EMBL" id="MXY33146.1"/>
    </source>
</evidence>
<dbReference type="PIRSF" id="PIRSF017617">
    <property type="entry name" value="Thr_aldolase"/>
    <property type="match status" value="1"/>
</dbReference>